<dbReference type="GO" id="GO:0045037">
    <property type="term" value="P:protein import into chloroplast stroma"/>
    <property type="evidence" value="ECO:0000318"/>
    <property type="project" value="GO_Central"/>
</dbReference>
<gene>
    <name evidence="2" type="primary">BnaA09g52720D</name>
    <name evidence="2" type="ORF">GSBRNA2T00014132001</name>
</gene>
<dbReference type="GO" id="GO:0031897">
    <property type="term" value="C:Tic complex"/>
    <property type="evidence" value="ECO:0000318"/>
    <property type="project" value="GO_Central"/>
</dbReference>
<name>A0A078IWU0_BRANA</name>
<feature type="transmembrane region" description="Helical" evidence="1">
    <location>
        <begin position="125"/>
        <end position="145"/>
    </location>
</feature>
<dbReference type="EMBL" id="LK033322">
    <property type="protein sequence ID" value="CDY54467.1"/>
    <property type="molecule type" value="Genomic_DNA"/>
</dbReference>
<dbReference type="GO" id="GO:0005375">
    <property type="term" value="F:copper ion transmembrane transporter activity"/>
    <property type="evidence" value="ECO:0000318"/>
    <property type="project" value="GO_Central"/>
</dbReference>
<reference evidence="2 3" key="1">
    <citation type="journal article" date="2014" name="Science">
        <title>Plant genetics. Early allopolyploid evolution in the post-Neolithic Brassica napus oilseed genome.</title>
        <authorList>
            <person name="Chalhoub B."/>
            <person name="Denoeud F."/>
            <person name="Liu S."/>
            <person name="Parkin I.A."/>
            <person name="Tang H."/>
            <person name="Wang X."/>
            <person name="Chiquet J."/>
            <person name="Belcram H."/>
            <person name="Tong C."/>
            <person name="Samans B."/>
            <person name="Correa M."/>
            <person name="Da Silva C."/>
            <person name="Just J."/>
            <person name="Falentin C."/>
            <person name="Koh C.S."/>
            <person name="Le Clainche I."/>
            <person name="Bernard M."/>
            <person name="Bento P."/>
            <person name="Noel B."/>
            <person name="Labadie K."/>
            <person name="Alberti A."/>
            <person name="Charles M."/>
            <person name="Arnaud D."/>
            <person name="Guo H."/>
            <person name="Daviaud C."/>
            <person name="Alamery S."/>
            <person name="Jabbari K."/>
            <person name="Zhao M."/>
            <person name="Edger P.P."/>
            <person name="Chelaifa H."/>
            <person name="Tack D."/>
            <person name="Lassalle G."/>
            <person name="Mestiri I."/>
            <person name="Schnel N."/>
            <person name="Le Paslier M.C."/>
            <person name="Fan G."/>
            <person name="Renault V."/>
            <person name="Bayer P.E."/>
            <person name="Golicz A.A."/>
            <person name="Manoli S."/>
            <person name="Lee T.H."/>
            <person name="Thi V.H."/>
            <person name="Chalabi S."/>
            <person name="Hu Q."/>
            <person name="Fan C."/>
            <person name="Tollenaere R."/>
            <person name="Lu Y."/>
            <person name="Battail C."/>
            <person name="Shen J."/>
            <person name="Sidebottom C.H."/>
            <person name="Wang X."/>
            <person name="Canaguier A."/>
            <person name="Chauveau A."/>
            <person name="Berard A."/>
            <person name="Deniot G."/>
            <person name="Guan M."/>
            <person name="Liu Z."/>
            <person name="Sun F."/>
            <person name="Lim Y.P."/>
            <person name="Lyons E."/>
            <person name="Town C.D."/>
            <person name="Bancroft I."/>
            <person name="Wang X."/>
            <person name="Meng J."/>
            <person name="Ma J."/>
            <person name="Pires J.C."/>
            <person name="King G.J."/>
            <person name="Brunel D."/>
            <person name="Delourme R."/>
            <person name="Renard M."/>
            <person name="Aury J.M."/>
            <person name="Adams K.L."/>
            <person name="Batley J."/>
            <person name="Snowdon R.J."/>
            <person name="Tost J."/>
            <person name="Edwards D."/>
            <person name="Zhou Y."/>
            <person name="Hua W."/>
            <person name="Sharpe A.G."/>
            <person name="Paterson A.H."/>
            <person name="Guan C."/>
            <person name="Wincker P."/>
        </authorList>
    </citation>
    <scope>NUCLEOTIDE SEQUENCE [LARGE SCALE GENOMIC DNA]</scope>
    <source>
        <strain evidence="3">cv. Darmor-bzh</strain>
    </source>
</reference>
<protein>
    <submittedName>
        <fullName evidence="2">BnaA09g52720D protein</fullName>
    </submittedName>
</protein>
<sequence length="360" mass="37730">MPSLHFPTASSSGVSAVALRPGFHHRLPARLSPSFNPLRLAPNPLISPKRRATTISSYQSPSSPLLHGFQIKGSKTSLAPFTVASSYPTSPGSVSGDSEVDKAKLAQVAKRLEKTSRYFKRLGSVGFWGQLVSTLVAAVILSFSVAVTGKPTSPATFYATASGIAAAFVSVFWSFGYIRLSERLRRTAADPAKVSVSAAASIRTVVVRFADAVADAVADAAAYYIATAGFIGVNRRTQRSDAAFSRRMLTLPLPPAPPRADVVKGLRSGIMVNLVGMGAAILGMQATVGFLVAKALTTSASPFYQGVSQGYSPVLALDVFLVQASANTLLSHFLGIVCSLELLRSVTVPSSESIAVPKVA</sequence>
<dbReference type="GO" id="GO:0005381">
    <property type="term" value="F:iron ion transmembrane transporter activity"/>
    <property type="evidence" value="ECO:0000318"/>
    <property type="project" value="GO_Central"/>
</dbReference>
<proteinExistence type="predicted"/>
<feature type="transmembrane region" description="Helical" evidence="1">
    <location>
        <begin position="274"/>
        <end position="293"/>
    </location>
</feature>
<dbReference type="PANTHER" id="PTHR34548">
    <property type="entry name" value="PROTEIN TIC 21, CHLOROPLASTIC"/>
    <property type="match status" value="1"/>
</dbReference>
<dbReference type="PANTHER" id="PTHR34548:SF5">
    <property type="entry name" value="PROTEIN TIC 21, CHLOROPLASTIC"/>
    <property type="match status" value="1"/>
</dbReference>
<dbReference type="STRING" id="3708.A0A078IWU0"/>
<keyword evidence="1" id="KW-1133">Transmembrane helix</keyword>
<evidence type="ECO:0000256" key="1">
    <source>
        <dbReference type="SAM" id="Phobius"/>
    </source>
</evidence>
<evidence type="ECO:0000313" key="3">
    <source>
        <dbReference type="Proteomes" id="UP000028999"/>
    </source>
</evidence>
<dbReference type="Gramene" id="CDY54467">
    <property type="protein sequence ID" value="CDY54467"/>
    <property type="gene ID" value="GSBRNA2T00014132001"/>
</dbReference>
<feature type="transmembrane region" description="Helical" evidence="1">
    <location>
        <begin position="157"/>
        <end position="178"/>
    </location>
</feature>
<dbReference type="OMA" id="HGFQIKG"/>
<evidence type="ECO:0000313" key="2">
    <source>
        <dbReference type="EMBL" id="CDY54467.1"/>
    </source>
</evidence>
<keyword evidence="1" id="KW-0812">Transmembrane</keyword>
<keyword evidence="1" id="KW-0472">Membrane</keyword>
<dbReference type="AlphaFoldDB" id="A0A078IWU0"/>
<dbReference type="Pfam" id="PF12263">
    <property type="entry name" value="DUF3611"/>
    <property type="match status" value="2"/>
</dbReference>
<accession>A0A078IWU0</accession>
<dbReference type="Proteomes" id="UP000028999">
    <property type="component" value="Unassembled WGS sequence"/>
</dbReference>
<dbReference type="InterPro" id="IPR022051">
    <property type="entry name" value="DUF3611"/>
</dbReference>
<dbReference type="PaxDb" id="3708-A0A078IWU0"/>
<keyword evidence="3" id="KW-1185">Reference proteome</keyword>
<organism evidence="2 3">
    <name type="scientific">Brassica napus</name>
    <name type="common">Rape</name>
    <dbReference type="NCBI Taxonomy" id="3708"/>
    <lineage>
        <taxon>Eukaryota</taxon>
        <taxon>Viridiplantae</taxon>
        <taxon>Streptophyta</taxon>
        <taxon>Embryophyta</taxon>
        <taxon>Tracheophyta</taxon>
        <taxon>Spermatophyta</taxon>
        <taxon>Magnoliopsida</taxon>
        <taxon>eudicotyledons</taxon>
        <taxon>Gunneridae</taxon>
        <taxon>Pentapetalae</taxon>
        <taxon>rosids</taxon>
        <taxon>malvids</taxon>
        <taxon>Brassicales</taxon>
        <taxon>Brassicaceae</taxon>
        <taxon>Brassiceae</taxon>
        <taxon>Brassica</taxon>
    </lineage>
</organism>